<dbReference type="GO" id="GO:0140359">
    <property type="term" value="F:ABC-type transporter activity"/>
    <property type="evidence" value="ECO:0007669"/>
    <property type="project" value="InterPro"/>
</dbReference>
<dbReference type="PANTHER" id="PTHR37305">
    <property type="entry name" value="INTEGRAL MEMBRANE PROTEIN-RELATED"/>
    <property type="match status" value="1"/>
</dbReference>
<feature type="transmembrane region" description="Helical" evidence="1">
    <location>
        <begin position="187"/>
        <end position="208"/>
    </location>
</feature>
<sequence length="278" mass="29608">MTGLVRSELRKFFTTRMWWGLTLAAFLLGAALTALSGWFMIYGSMPTPNGESLSLAEAMDDVSLARMIYTQSISMGYLLTFVMGIIVIGGEYRHKTLTATLLAAPRRGSLILAKVAAVAITSSVIALAHLAGSVLAGAVLLGSAGHEIFPDAGQLGWVFLRVILVLVLWGLIGLGLGVLIPNQVVALFVGVAIVWIVEPLMGVFIQLATWGETLASYLPAQVSLATVDAYSGMPEETRQMFGVSGTTLTWWVAALVLAGYAAVMTAVGWSLTRRRDVS</sequence>
<dbReference type="Proteomes" id="UP000326546">
    <property type="component" value="Chromosome"/>
</dbReference>
<dbReference type="RefSeq" id="WP_158060197.1">
    <property type="nucleotide sequence ID" value="NZ_CP044427.1"/>
</dbReference>
<proteinExistence type="predicted"/>
<accession>A0A5J6V280</accession>
<feature type="transmembrane region" description="Helical" evidence="1">
    <location>
        <begin position="111"/>
        <end position="138"/>
    </location>
</feature>
<keyword evidence="1" id="KW-0812">Transmembrane</keyword>
<dbReference type="PANTHER" id="PTHR37305:SF1">
    <property type="entry name" value="MEMBRANE PROTEIN"/>
    <property type="match status" value="1"/>
</dbReference>
<dbReference type="AlphaFoldDB" id="A0A5J6V280"/>
<feature type="transmembrane region" description="Helical" evidence="1">
    <location>
        <begin position="248"/>
        <end position="271"/>
    </location>
</feature>
<organism evidence="2 3">
    <name type="scientific">Ornithinimicrobium pratense</name>
    <dbReference type="NCBI Taxonomy" id="2593973"/>
    <lineage>
        <taxon>Bacteria</taxon>
        <taxon>Bacillati</taxon>
        <taxon>Actinomycetota</taxon>
        <taxon>Actinomycetes</taxon>
        <taxon>Micrococcales</taxon>
        <taxon>Ornithinimicrobiaceae</taxon>
        <taxon>Ornithinimicrobium</taxon>
    </lineage>
</organism>
<dbReference type="OrthoDB" id="5244396at2"/>
<protein>
    <submittedName>
        <fullName evidence="2">ABC transporter permease subunit</fullName>
    </submittedName>
</protein>
<dbReference type="Pfam" id="PF12679">
    <property type="entry name" value="ABC2_membrane_2"/>
    <property type="match status" value="1"/>
</dbReference>
<dbReference type="GO" id="GO:0005886">
    <property type="term" value="C:plasma membrane"/>
    <property type="evidence" value="ECO:0007669"/>
    <property type="project" value="UniProtKB-SubCell"/>
</dbReference>
<reference evidence="2 3" key="1">
    <citation type="submission" date="2019-09" db="EMBL/GenBank/DDBJ databases">
        <title>Serinicoccus pratensis sp. nov., isolated from meadow soil.</title>
        <authorList>
            <person name="Zhang W."/>
        </authorList>
    </citation>
    <scope>NUCLEOTIDE SEQUENCE [LARGE SCALE GENOMIC DNA]</scope>
    <source>
        <strain evidence="2 3">W204</strain>
    </source>
</reference>
<evidence type="ECO:0000256" key="1">
    <source>
        <dbReference type="SAM" id="Phobius"/>
    </source>
</evidence>
<gene>
    <name evidence="2" type="ORF">FY030_02880</name>
</gene>
<name>A0A5J6V280_9MICO</name>
<feature type="transmembrane region" description="Helical" evidence="1">
    <location>
        <begin position="68"/>
        <end position="90"/>
    </location>
</feature>
<feature type="transmembrane region" description="Helical" evidence="1">
    <location>
        <begin position="158"/>
        <end position="180"/>
    </location>
</feature>
<dbReference type="KEGG" id="serw:FY030_02880"/>
<feature type="transmembrane region" description="Helical" evidence="1">
    <location>
        <begin position="21"/>
        <end position="41"/>
    </location>
</feature>
<keyword evidence="1" id="KW-0472">Membrane</keyword>
<dbReference type="EMBL" id="CP044427">
    <property type="protein sequence ID" value="QFG67805.1"/>
    <property type="molecule type" value="Genomic_DNA"/>
</dbReference>
<keyword evidence="1" id="KW-1133">Transmembrane helix</keyword>
<evidence type="ECO:0000313" key="2">
    <source>
        <dbReference type="EMBL" id="QFG67805.1"/>
    </source>
</evidence>
<evidence type="ECO:0000313" key="3">
    <source>
        <dbReference type="Proteomes" id="UP000326546"/>
    </source>
</evidence>
<keyword evidence="3" id="KW-1185">Reference proteome</keyword>